<accession>A0A1T4NRK9</accession>
<dbReference type="RefSeq" id="WP_280949366.1">
    <property type="nucleotide sequence ID" value="NZ_FUXL01000003.1"/>
</dbReference>
<organism evidence="1 2">
    <name type="scientific">Consotaella salsifontis</name>
    <dbReference type="NCBI Taxonomy" id="1365950"/>
    <lineage>
        <taxon>Bacteria</taxon>
        <taxon>Pseudomonadati</taxon>
        <taxon>Pseudomonadota</taxon>
        <taxon>Alphaproteobacteria</taxon>
        <taxon>Hyphomicrobiales</taxon>
        <taxon>Aurantimonadaceae</taxon>
        <taxon>Consotaella</taxon>
    </lineage>
</organism>
<proteinExistence type="predicted"/>
<dbReference type="AlphaFoldDB" id="A0A1T4NRK9"/>
<gene>
    <name evidence="1" type="ORF">SAMN05428963_103148</name>
</gene>
<sequence>MTKMTMEAPRQGRRTTLDPAKLTLVLPTPSAAAEGILLLFR</sequence>
<evidence type="ECO:0000313" key="1">
    <source>
        <dbReference type="EMBL" id="SJZ81824.1"/>
    </source>
</evidence>
<dbReference type="EMBL" id="FUXL01000003">
    <property type="protein sequence ID" value="SJZ81824.1"/>
    <property type="molecule type" value="Genomic_DNA"/>
</dbReference>
<evidence type="ECO:0000313" key="2">
    <source>
        <dbReference type="Proteomes" id="UP000190135"/>
    </source>
</evidence>
<keyword evidence="2" id="KW-1185">Reference proteome</keyword>
<dbReference type="Proteomes" id="UP000190135">
    <property type="component" value="Unassembled WGS sequence"/>
</dbReference>
<name>A0A1T4NRK9_9HYPH</name>
<protein>
    <submittedName>
        <fullName evidence="1">Uncharacterized protein</fullName>
    </submittedName>
</protein>
<reference evidence="1 2" key="1">
    <citation type="submission" date="2017-02" db="EMBL/GenBank/DDBJ databases">
        <authorList>
            <person name="Peterson S.W."/>
        </authorList>
    </citation>
    <scope>NUCLEOTIDE SEQUENCE [LARGE SCALE GENOMIC DNA]</scope>
    <source>
        <strain evidence="1 2">USBA 369</strain>
    </source>
</reference>